<organism evidence="2 3">
    <name type="scientific">Mucilaginibacter sabulilitoris</name>
    <dbReference type="NCBI Taxonomy" id="1173583"/>
    <lineage>
        <taxon>Bacteria</taxon>
        <taxon>Pseudomonadati</taxon>
        <taxon>Bacteroidota</taxon>
        <taxon>Sphingobacteriia</taxon>
        <taxon>Sphingobacteriales</taxon>
        <taxon>Sphingobacteriaceae</taxon>
        <taxon>Mucilaginibacter</taxon>
    </lineage>
</organism>
<accession>A0ABZ0TTR0</accession>
<evidence type="ECO:0000256" key="1">
    <source>
        <dbReference type="SAM" id="SignalP"/>
    </source>
</evidence>
<name>A0ABZ0TTR0_9SPHI</name>
<evidence type="ECO:0000313" key="2">
    <source>
        <dbReference type="EMBL" id="WPU96467.1"/>
    </source>
</evidence>
<dbReference type="EMBL" id="CP139558">
    <property type="protein sequence ID" value="WPU96467.1"/>
    <property type="molecule type" value="Genomic_DNA"/>
</dbReference>
<keyword evidence="1" id="KW-0732">Signal</keyword>
<evidence type="ECO:0000313" key="3">
    <source>
        <dbReference type="Proteomes" id="UP001324380"/>
    </source>
</evidence>
<reference evidence="2 3" key="1">
    <citation type="submission" date="2023-11" db="EMBL/GenBank/DDBJ databases">
        <title>Analysis of the Genomes of Mucilaginibacter gossypii cycad 4 and M. sabulilitoris SNA2: microbes with the potential for plant growth promotion.</title>
        <authorList>
            <person name="Hirsch A.M."/>
            <person name="Humm E."/>
            <person name="Rubbi M."/>
            <person name="Del Vecchio G."/>
            <person name="Ha S.M."/>
            <person name="Pellegrini M."/>
            <person name="Gunsalus R.P."/>
        </authorList>
    </citation>
    <scope>NUCLEOTIDE SEQUENCE [LARGE SCALE GENOMIC DNA]</scope>
    <source>
        <strain evidence="2 3">SNA2</strain>
    </source>
</reference>
<gene>
    <name evidence="2" type="ORF">SNE25_13145</name>
</gene>
<protein>
    <recommendedName>
        <fullName evidence="4">Conjugal transfer protein TraI</fullName>
    </recommendedName>
</protein>
<dbReference type="RefSeq" id="WP_321565561.1">
    <property type="nucleotide sequence ID" value="NZ_CP139558.1"/>
</dbReference>
<evidence type="ECO:0008006" key="4">
    <source>
        <dbReference type="Google" id="ProtNLM"/>
    </source>
</evidence>
<keyword evidence="3" id="KW-1185">Reference proteome</keyword>
<feature type="signal peptide" evidence="1">
    <location>
        <begin position="1"/>
        <end position="20"/>
    </location>
</feature>
<dbReference type="Proteomes" id="UP001324380">
    <property type="component" value="Chromosome"/>
</dbReference>
<proteinExistence type="predicted"/>
<feature type="chain" id="PRO_5045938084" description="Conjugal transfer protein TraI" evidence="1">
    <location>
        <begin position="21"/>
        <end position="222"/>
    </location>
</feature>
<sequence length="222" mass="24907">MKKLTFFLLCAFGFQFSAFSQQSTLDIAGIHQLIDQSKSEHTKQVDARNNQAAVTANEQANLTLLTKMKNMYRTLQNRYNTLGTAINIADIGIHATPEVRQIVSYQAQIISLVAKNPAIAFLGYQTEIEFVEKAQALIGYVTGLTLSIGDVNQMKASDRKLLFDYVLMQLSEIQELSGNLVNTLTYSNLNSLLRSINPFQNYIDQDKNVAESIIQNAKYLKQ</sequence>